<dbReference type="EMBL" id="AOIP01000014">
    <property type="protein sequence ID" value="ELZ07897.1"/>
    <property type="molecule type" value="Genomic_DNA"/>
</dbReference>
<comment type="caution">
    <text evidence="2">The sequence shown here is derived from an EMBL/GenBank/DDBJ whole genome shotgun (WGS) entry which is preliminary data.</text>
</comment>
<gene>
    <name evidence="2" type="ORF">C480_03549</name>
</gene>
<reference evidence="2 3" key="1">
    <citation type="journal article" date="2014" name="PLoS Genet.">
        <title>Phylogenetically driven sequencing of extremely halophilic archaea reveals strategies for static and dynamic osmo-response.</title>
        <authorList>
            <person name="Becker E.A."/>
            <person name="Seitzer P.M."/>
            <person name="Tritt A."/>
            <person name="Larsen D."/>
            <person name="Krusor M."/>
            <person name="Yao A.I."/>
            <person name="Wu D."/>
            <person name="Madern D."/>
            <person name="Eisen J.A."/>
            <person name="Darling A.E."/>
            <person name="Facciotti M.T."/>
        </authorList>
    </citation>
    <scope>NUCLEOTIDE SEQUENCE [LARGE SCALE GENOMIC DNA]</scope>
    <source>
        <strain evidence="2 3">DSM 13077</strain>
    </source>
</reference>
<name>M0BBP6_9EURY</name>
<feature type="transmembrane region" description="Helical" evidence="1">
    <location>
        <begin position="6"/>
        <end position="27"/>
    </location>
</feature>
<feature type="transmembrane region" description="Helical" evidence="1">
    <location>
        <begin position="68"/>
        <end position="89"/>
    </location>
</feature>
<organism evidence="2 3">
    <name type="scientific">Natrialba aegyptia DSM 13077</name>
    <dbReference type="NCBI Taxonomy" id="1227491"/>
    <lineage>
        <taxon>Archaea</taxon>
        <taxon>Methanobacteriati</taxon>
        <taxon>Methanobacteriota</taxon>
        <taxon>Stenosarchaea group</taxon>
        <taxon>Halobacteria</taxon>
        <taxon>Halobacteriales</taxon>
        <taxon>Natrialbaceae</taxon>
        <taxon>Natrialba</taxon>
    </lineage>
</organism>
<keyword evidence="1" id="KW-0472">Membrane</keyword>
<dbReference type="Proteomes" id="UP000011591">
    <property type="component" value="Unassembled WGS sequence"/>
</dbReference>
<evidence type="ECO:0000313" key="2">
    <source>
        <dbReference type="EMBL" id="ELZ07897.1"/>
    </source>
</evidence>
<evidence type="ECO:0000313" key="3">
    <source>
        <dbReference type="Proteomes" id="UP000011591"/>
    </source>
</evidence>
<keyword evidence="1" id="KW-1133">Transmembrane helix</keyword>
<evidence type="ECO:0000256" key="1">
    <source>
        <dbReference type="SAM" id="Phobius"/>
    </source>
</evidence>
<keyword evidence="3" id="KW-1185">Reference proteome</keyword>
<dbReference type="RefSeq" id="WP_006664241.1">
    <property type="nucleotide sequence ID" value="NZ_AOIP01000014.1"/>
</dbReference>
<proteinExistence type="predicted"/>
<dbReference type="OrthoDB" id="327225at2157"/>
<sequence>MLEWFGGTSNVFNLAIPLFGLLALVTLPKIAETNRSRRYFVPAFCCWAGLRLVTGLREGTLVAVPRFLGASLAAVLLVGFLGLCARGLFEVWKLRDEASSS</sequence>
<protein>
    <submittedName>
        <fullName evidence="2">Uncharacterized protein</fullName>
    </submittedName>
</protein>
<keyword evidence="1" id="KW-0812">Transmembrane</keyword>
<dbReference type="PATRIC" id="fig|1227491.4.peg.732"/>
<accession>M0BBP6</accession>
<dbReference type="AlphaFoldDB" id="M0BBP6"/>